<protein>
    <submittedName>
        <fullName evidence="1">Uncharacterized protein</fullName>
    </submittedName>
</protein>
<keyword evidence="2" id="KW-1185">Reference proteome</keyword>
<accession>A0A1I6THA5</accession>
<dbReference type="RefSeq" id="WP_093916452.1">
    <property type="nucleotide sequence ID" value="NZ_FPAJ01000003.1"/>
</dbReference>
<gene>
    <name evidence="1" type="ORF">SAMN04488040_2259</name>
</gene>
<dbReference type="PROSITE" id="PS51257">
    <property type="entry name" value="PROKAR_LIPOPROTEIN"/>
    <property type="match status" value="1"/>
</dbReference>
<sequence length="200" mass="20336">MTTWTFKGSLAAIGFMTLTACEAGQGPFNLDLAGNSAAPVTRAMMASGAVLVAPPGFCIDQASMTPDFMVMMRCDLLGMRDAAGSAPRGLITISLASSGTATLPSAQQIAAASGLTNLSAIQTAEGIVTFRARGKIPVGGLSPTHWRGAARIGSQLAGIAVYGPENGLITTSVGRDLVITLVQQSTKATPEPATSVPLKN</sequence>
<dbReference type="Proteomes" id="UP000199239">
    <property type="component" value="Unassembled WGS sequence"/>
</dbReference>
<dbReference type="OrthoDB" id="7829925at2"/>
<organism evidence="1 2">
    <name type="scientific">Sulfitobacter marinus</name>
    <dbReference type="NCBI Taxonomy" id="394264"/>
    <lineage>
        <taxon>Bacteria</taxon>
        <taxon>Pseudomonadati</taxon>
        <taxon>Pseudomonadota</taxon>
        <taxon>Alphaproteobacteria</taxon>
        <taxon>Rhodobacterales</taxon>
        <taxon>Roseobacteraceae</taxon>
        <taxon>Sulfitobacter</taxon>
    </lineage>
</organism>
<name>A0A1I6THA5_9RHOB</name>
<proteinExistence type="predicted"/>
<evidence type="ECO:0000313" key="1">
    <source>
        <dbReference type="EMBL" id="SFS88508.1"/>
    </source>
</evidence>
<dbReference type="EMBL" id="FPAJ01000003">
    <property type="protein sequence ID" value="SFS88508.1"/>
    <property type="molecule type" value="Genomic_DNA"/>
</dbReference>
<dbReference type="STRING" id="394264.SAMN04488040_2259"/>
<evidence type="ECO:0000313" key="2">
    <source>
        <dbReference type="Proteomes" id="UP000199239"/>
    </source>
</evidence>
<dbReference type="AlphaFoldDB" id="A0A1I6THA5"/>
<reference evidence="2" key="1">
    <citation type="submission" date="2016-10" db="EMBL/GenBank/DDBJ databases">
        <authorList>
            <person name="Varghese N."/>
            <person name="Submissions S."/>
        </authorList>
    </citation>
    <scope>NUCLEOTIDE SEQUENCE [LARGE SCALE GENOMIC DNA]</scope>
    <source>
        <strain evidence="2">DSM 23422</strain>
    </source>
</reference>